<sequence length="517" mass="56630">MKNPTLVCASLIATSLEEMAHQMHVAAERGADLVELRLDHLHNFNPRSDLQFLIKDRPLPVITTFRTKWEGDEYEGDEILRFEALRLAMEFGSDYVDIELQAAEEFVESISTKKPENFKLIVSSHNYQNTPSPEELGDLVSRIQAVGADIVKIATTAMDISDVARLFRVLVHCQVPVIGMVMGERGLVSRLLSSKFGMYLTFCALDEGKESAPGQPTISELLNLYRIKQTRADTTVLGLISKPVGHSKSPLLHNAALKSAGVNAVYVPFLVDDLPSFLKAFSCPDFAGIRSLNLGFHYFLCIHVVCRISISVNVIDFSVGIPHKVTAVTCCDEVDPIAKCIGAVNTIVRRSSDGKLVGYNTDYVGSISAIEDGIRVLTGLIGNQTIELPLAGRLFVVIGAGGAGKALAYGAKEKGTRVIIANRTYDKAKELANLVGADALPLTDLESFHPEKGMVLANTTSLGMQPNVNETPLAKSCLGRYDLVFDAVYTPKETRLLTFKRSKRDWSYHCSWSGNVH</sequence>
<dbReference type="GeneID" id="120283864"/>
<evidence type="ECO:0000259" key="1">
    <source>
        <dbReference type="Pfam" id="PF01488"/>
    </source>
</evidence>
<dbReference type="InterPro" id="IPR013785">
    <property type="entry name" value="Aldolase_TIM"/>
</dbReference>
<dbReference type="FunFam" id="3.20.20.70:FF:000142">
    <property type="entry name" value="bifunctional 3-dehydroquinate dehydratase/shikimate dehydrogenase, chloroplastic"/>
    <property type="match status" value="1"/>
</dbReference>
<feature type="domain" description="Shikimate dehydrogenase substrate binding N-terminal" evidence="2">
    <location>
        <begin position="239"/>
        <end position="289"/>
    </location>
</feature>
<dbReference type="InterPro" id="IPR022893">
    <property type="entry name" value="Shikimate_DH_fam"/>
</dbReference>
<evidence type="ECO:0000259" key="2">
    <source>
        <dbReference type="Pfam" id="PF08501"/>
    </source>
</evidence>
<dbReference type="Proteomes" id="UP001515500">
    <property type="component" value="Chromosome 19"/>
</dbReference>
<proteinExistence type="inferred from homology"/>
<dbReference type="CDD" id="cd00502">
    <property type="entry name" value="DHQase_I"/>
    <property type="match status" value="1"/>
</dbReference>
<dbReference type="Gene3D" id="3.20.20.70">
    <property type="entry name" value="Aldolase class I"/>
    <property type="match status" value="1"/>
</dbReference>
<feature type="domain" description="Quinate/shikimate 5-dehydrogenase/glutamyl-tRNA reductase" evidence="1">
    <location>
        <begin position="390"/>
        <end position="461"/>
    </location>
</feature>
<dbReference type="InterPro" id="IPR006151">
    <property type="entry name" value="Shikm_DH/Glu-tRNA_Rdtase"/>
</dbReference>
<feature type="domain" description="Shikimate dehydrogenase substrate binding N-terminal" evidence="2">
    <location>
        <begin position="317"/>
        <end position="347"/>
    </location>
</feature>
<dbReference type="Gene3D" id="3.40.50.720">
    <property type="entry name" value="NAD(P)-binding Rossmann-like Domain"/>
    <property type="match status" value="1"/>
</dbReference>
<dbReference type="GO" id="GO:0019632">
    <property type="term" value="P:shikimate metabolic process"/>
    <property type="evidence" value="ECO:0007669"/>
    <property type="project" value="TreeGrafter"/>
</dbReference>
<dbReference type="SUPFAM" id="SSF53223">
    <property type="entry name" value="Aminoacid dehydrogenase-like, N-terminal domain"/>
    <property type="match status" value="2"/>
</dbReference>
<dbReference type="SUPFAM" id="SSF51735">
    <property type="entry name" value="NAD(P)-binding Rossmann-fold domains"/>
    <property type="match status" value="1"/>
</dbReference>
<dbReference type="NCBIfam" id="TIGR01093">
    <property type="entry name" value="aroD"/>
    <property type="match status" value="1"/>
</dbReference>
<dbReference type="PANTHER" id="PTHR21089">
    <property type="entry name" value="SHIKIMATE DEHYDROGENASE"/>
    <property type="match status" value="1"/>
</dbReference>
<dbReference type="GO" id="GO:0003855">
    <property type="term" value="F:3-dehydroquinate dehydratase activity"/>
    <property type="evidence" value="ECO:0007669"/>
    <property type="project" value="InterPro"/>
</dbReference>
<dbReference type="RefSeq" id="XP_039146566.1">
    <property type="nucleotide sequence ID" value="XM_039290632.1"/>
</dbReference>
<dbReference type="Gene3D" id="3.40.50.10860">
    <property type="entry name" value="Leucine Dehydrogenase, chain A, domain 1"/>
    <property type="match status" value="1"/>
</dbReference>
<evidence type="ECO:0000313" key="4">
    <source>
        <dbReference type="RefSeq" id="XP_039146566.1"/>
    </source>
</evidence>
<reference evidence="4" key="1">
    <citation type="submission" date="2025-08" db="UniProtKB">
        <authorList>
            <consortium name="RefSeq"/>
        </authorList>
    </citation>
    <scope>IDENTIFICATION</scope>
</reference>
<organism evidence="3 4">
    <name type="scientific">Dioscorea cayennensis subsp. rotundata</name>
    <name type="common">White Guinea yam</name>
    <name type="synonym">Dioscorea rotundata</name>
    <dbReference type="NCBI Taxonomy" id="55577"/>
    <lineage>
        <taxon>Eukaryota</taxon>
        <taxon>Viridiplantae</taxon>
        <taxon>Streptophyta</taxon>
        <taxon>Embryophyta</taxon>
        <taxon>Tracheophyta</taxon>
        <taxon>Spermatophyta</taxon>
        <taxon>Magnoliopsida</taxon>
        <taxon>Liliopsida</taxon>
        <taxon>Dioscoreales</taxon>
        <taxon>Dioscoreaceae</taxon>
        <taxon>Dioscorea</taxon>
    </lineage>
</organism>
<dbReference type="InterPro" id="IPR036291">
    <property type="entry name" value="NAD(P)-bd_dom_sf"/>
</dbReference>
<name>A0AB40D5W8_DIOCR</name>
<gene>
    <name evidence="4" type="primary">LOC120283864</name>
</gene>
<dbReference type="Pfam" id="PF08501">
    <property type="entry name" value="Shikimate_dh_N"/>
    <property type="match status" value="2"/>
</dbReference>
<dbReference type="Pfam" id="PF01488">
    <property type="entry name" value="Shikimate_DH"/>
    <property type="match status" value="1"/>
</dbReference>
<keyword evidence="3" id="KW-1185">Reference proteome</keyword>
<dbReference type="GO" id="GO:0004764">
    <property type="term" value="F:shikimate 3-dehydrogenase (NADP+) activity"/>
    <property type="evidence" value="ECO:0007669"/>
    <property type="project" value="InterPro"/>
</dbReference>
<dbReference type="InterPro" id="IPR046346">
    <property type="entry name" value="Aminoacid_DH-like_N_sf"/>
</dbReference>
<evidence type="ECO:0000313" key="3">
    <source>
        <dbReference type="Proteomes" id="UP001515500"/>
    </source>
</evidence>
<dbReference type="AlphaFoldDB" id="A0AB40D5W8"/>
<dbReference type="HAMAP" id="MF_00214">
    <property type="entry name" value="AroD"/>
    <property type="match status" value="1"/>
</dbReference>
<protein>
    <submittedName>
        <fullName evidence="4">Bifunctional 3-dehydroquinate dehydratase/shikimate dehydrogenase, chloroplastic-like</fullName>
    </submittedName>
</protein>
<dbReference type="Pfam" id="PF01487">
    <property type="entry name" value="DHquinase_I"/>
    <property type="match status" value="1"/>
</dbReference>
<dbReference type="InterPro" id="IPR013708">
    <property type="entry name" value="Shikimate_DH-bd_N"/>
</dbReference>
<dbReference type="SUPFAM" id="SSF51569">
    <property type="entry name" value="Aldolase"/>
    <property type="match status" value="1"/>
</dbReference>
<dbReference type="PANTHER" id="PTHR21089:SF1">
    <property type="entry name" value="BIFUNCTIONAL 3-DEHYDROQUINATE DEHYDRATASE_SHIKIMATE DEHYDROGENASE, CHLOROPLASTIC"/>
    <property type="match status" value="1"/>
</dbReference>
<dbReference type="InterPro" id="IPR001381">
    <property type="entry name" value="DHquinase_I"/>
</dbReference>
<accession>A0AB40D5W8</accession>
<dbReference type="GO" id="GO:0009423">
    <property type="term" value="P:chorismate biosynthetic process"/>
    <property type="evidence" value="ECO:0007669"/>
    <property type="project" value="TreeGrafter"/>
</dbReference>